<dbReference type="EMBL" id="MHCU01000066">
    <property type="protein sequence ID" value="OGY26573.1"/>
    <property type="molecule type" value="Genomic_DNA"/>
</dbReference>
<accession>A0A1G1WFT8</accession>
<protein>
    <submittedName>
        <fullName evidence="1">Uncharacterized protein</fullName>
    </submittedName>
</protein>
<reference evidence="1 2" key="1">
    <citation type="journal article" date="2016" name="Nat. Commun.">
        <title>Thousands of microbial genomes shed light on interconnected biogeochemical processes in an aquifer system.</title>
        <authorList>
            <person name="Anantharaman K."/>
            <person name="Brown C.T."/>
            <person name="Hug L.A."/>
            <person name="Sharon I."/>
            <person name="Castelle C.J."/>
            <person name="Probst A.J."/>
            <person name="Thomas B.C."/>
            <person name="Singh A."/>
            <person name="Wilkins M.J."/>
            <person name="Karaoz U."/>
            <person name="Brodie E.L."/>
            <person name="Williams K.H."/>
            <person name="Hubbard S.S."/>
            <person name="Banfield J.F."/>
        </authorList>
    </citation>
    <scope>NUCLEOTIDE SEQUENCE [LARGE SCALE GENOMIC DNA]</scope>
</reference>
<dbReference type="AlphaFoldDB" id="A0A1G1WFT8"/>
<gene>
    <name evidence="1" type="ORF">A2Z42_04835</name>
</gene>
<organism evidence="1 2">
    <name type="scientific">Candidatus Woykebacteria bacterium RBG_19FT_COMBO_43_10</name>
    <dbReference type="NCBI Taxonomy" id="1802598"/>
    <lineage>
        <taxon>Bacteria</taxon>
        <taxon>Candidatus Woykeibacteriota</taxon>
    </lineage>
</organism>
<proteinExistence type="predicted"/>
<evidence type="ECO:0000313" key="1">
    <source>
        <dbReference type="EMBL" id="OGY26573.1"/>
    </source>
</evidence>
<dbReference type="Proteomes" id="UP000176645">
    <property type="component" value="Unassembled WGS sequence"/>
</dbReference>
<name>A0A1G1WFT8_9BACT</name>
<comment type="caution">
    <text evidence="1">The sequence shown here is derived from an EMBL/GenBank/DDBJ whole genome shotgun (WGS) entry which is preliminary data.</text>
</comment>
<evidence type="ECO:0000313" key="2">
    <source>
        <dbReference type="Proteomes" id="UP000176645"/>
    </source>
</evidence>
<sequence length="86" mass="9701">MTGTTPVFPCLWLLKQEGKENSRRVSLWEHLIEQYHDSTIRAIRDIMSAGLVVLIEPREVQSYQALGPANPINPLWCGVALSPAMR</sequence>